<gene>
    <name evidence="11" type="primary">ydiB</name>
    <name evidence="11" type="ORF">NCTC12475_00548</name>
</gene>
<evidence type="ECO:0000313" key="11">
    <source>
        <dbReference type="EMBL" id="SUX10359.1"/>
    </source>
</evidence>
<proteinExistence type="inferred from homology"/>
<dbReference type="RefSeq" id="WP_089182780.1">
    <property type="nucleotide sequence ID" value="NZ_CP043427.1"/>
</dbReference>
<dbReference type="EMBL" id="UFVD01000001">
    <property type="protein sequence ID" value="SUX10359.1"/>
    <property type="molecule type" value="Genomic_DNA"/>
</dbReference>
<dbReference type="InterPro" id="IPR003442">
    <property type="entry name" value="T6A_TsaE"/>
</dbReference>
<evidence type="ECO:0000256" key="7">
    <source>
        <dbReference type="ARBA" id="ARBA00022741"/>
    </source>
</evidence>
<dbReference type="NCBIfam" id="TIGR00150">
    <property type="entry name" value="T6A_YjeE"/>
    <property type="match status" value="1"/>
</dbReference>
<accession>A0A381DI45</accession>
<evidence type="ECO:0000256" key="4">
    <source>
        <dbReference type="ARBA" id="ARBA00022490"/>
    </source>
</evidence>
<evidence type="ECO:0000256" key="3">
    <source>
        <dbReference type="ARBA" id="ARBA00019010"/>
    </source>
</evidence>
<keyword evidence="8" id="KW-0067">ATP-binding</keyword>
<evidence type="ECO:0000256" key="6">
    <source>
        <dbReference type="ARBA" id="ARBA00022723"/>
    </source>
</evidence>
<dbReference type="GO" id="GO:0046872">
    <property type="term" value="F:metal ion binding"/>
    <property type="evidence" value="ECO:0007669"/>
    <property type="project" value="UniProtKB-KW"/>
</dbReference>
<evidence type="ECO:0000313" key="12">
    <source>
        <dbReference type="Proteomes" id="UP000254920"/>
    </source>
</evidence>
<dbReference type="PANTHER" id="PTHR33540">
    <property type="entry name" value="TRNA THREONYLCARBAMOYLADENOSINE BIOSYNTHESIS PROTEIN TSAE"/>
    <property type="match status" value="1"/>
</dbReference>
<dbReference type="GO" id="GO:0005737">
    <property type="term" value="C:cytoplasm"/>
    <property type="evidence" value="ECO:0007669"/>
    <property type="project" value="UniProtKB-SubCell"/>
</dbReference>
<keyword evidence="6" id="KW-0479">Metal-binding</keyword>
<dbReference type="PANTHER" id="PTHR33540:SF2">
    <property type="entry name" value="TRNA THREONYLCARBAMOYLADENOSINE BIOSYNTHESIS PROTEIN TSAE"/>
    <property type="match status" value="1"/>
</dbReference>
<keyword evidence="5" id="KW-0819">tRNA processing</keyword>
<protein>
    <recommendedName>
        <fullName evidence="3">tRNA threonylcarbamoyladenosine biosynthesis protein TsaE</fullName>
    </recommendedName>
    <alternativeName>
        <fullName evidence="10">t(6)A37 threonylcarbamoyladenosine biosynthesis protein TsaE</fullName>
    </alternativeName>
</protein>
<dbReference type="STRING" id="32024.GCA_000788295_00673"/>
<organism evidence="11 12">
    <name type="scientific">Campylobacter sputorum subsp. sputorum</name>
    <dbReference type="NCBI Taxonomy" id="32024"/>
    <lineage>
        <taxon>Bacteria</taxon>
        <taxon>Pseudomonadati</taxon>
        <taxon>Campylobacterota</taxon>
        <taxon>Epsilonproteobacteria</taxon>
        <taxon>Campylobacterales</taxon>
        <taxon>Campylobacteraceae</taxon>
        <taxon>Campylobacter</taxon>
    </lineage>
</organism>
<dbReference type="GO" id="GO:0005524">
    <property type="term" value="F:ATP binding"/>
    <property type="evidence" value="ECO:0007669"/>
    <property type="project" value="UniProtKB-KW"/>
</dbReference>
<dbReference type="OrthoDB" id="9815896at2"/>
<keyword evidence="9" id="KW-0460">Magnesium</keyword>
<reference evidence="11 12" key="1">
    <citation type="submission" date="2018-06" db="EMBL/GenBank/DDBJ databases">
        <authorList>
            <consortium name="Pathogen Informatics"/>
            <person name="Doyle S."/>
        </authorList>
    </citation>
    <scope>NUCLEOTIDE SEQUENCE [LARGE SCALE GENOMIC DNA]</scope>
    <source>
        <strain evidence="11 12">NCTC12475</strain>
    </source>
</reference>
<evidence type="ECO:0000256" key="9">
    <source>
        <dbReference type="ARBA" id="ARBA00022842"/>
    </source>
</evidence>
<keyword evidence="7" id="KW-0547">Nucleotide-binding</keyword>
<evidence type="ECO:0000256" key="1">
    <source>
        <dbReference type="ARBA" id="ARBA00004496"/>
    </source>
</evidence>
<dbReference type="Gene3D" id="3.40.50.300">
    <property type="entry name" value="P-loop containing nucleotide triphosphate hydrolases"/>
    <property type="match status" value="1"/>
</dbReference>
<evidence type="ECO:0000256" key="5">
    <source>
        <dbReference type="ARBA" id="ARBA00022694"/>
    </source>
</evidence>
<dbReference type="GeneID" id="93090988"/>
<evidence type="ECO:0000256" key="8">
    <source>
        <dbReference type="ARBA" id="ARBA00022840"/>
    </source>
</evidence>
<evidence type="ECO:0000256" key="2">
    <source>
        <dbReference type="ARBA" id="ARBA00007599"/>
    </source>
</evidence>
<dbReference type="Pfam" id="PF02367">
    <property type="entry name" value="TsaE"/>
    <property type="match status" value="1"/>
</dbReference>
<keyword evidence="4" id="KW-0963">Cytoplasm</keyword>
<dbReference type="SUPFAM" id="SSF52540">
    <property type="entry name" value="P-loop containing nucleoside triphosphate hydrolases"/>
    <property type="match status" value="1"/>
</dbReference>
<dbReference type="InterPro" id="IPR027417">
    <property type="entry name" value="P-loop_NTPase"/>
</dbReference>
<name>A0A381DI45_9BACT</name>
<comment type="subcellular location">
    <subcellularLocation>
        <location evidence="1">Cytoplasm</location>
    </subcellularLocation>
</comment>
<keyword evidence="12" id="KW-1185">Reference proteome</keyword>
<comment type="similarity">
    <text evidence="2">Belongs to the TsaE family.</text>
</comment>
<dbReference type="AlphaFoldDB" id="A0A381DI45"/>
<dbReference type="Proteomes" id="UP000254920">
    <property type="component" value="Unassembled WGS sequence"/>
</dbReference>
<dbReference type="GO" id="GO:0002949">
    <property type="term" value="P:tRNA threonylcarbamoyladenosine modification"/>
    <property type="evidence" value="ECO:0007669"/>
    <property type="project" value="InterPro"/>
</dbReference>
<evidence type="ECO:0000256" key="10">
    <source>
        <dbReference type="ARBA" id="ARBA00032441"/>
    </source>
</evidence>
<sequence length="133" mass="15341">MKTYILSLDELDDFVKKLPKEGIILLCGNLASGKTTLTKKIALNLEITDEITSPTFNIMQSYDDILYHYDIYNDGTKKLLETGLFENLFEDGLHVVEWADKSLENLLNENSLNYIKITITPFEDKRKYEVVRA</sequence>